<dbReference type="PANTHER" id="PTHR30024">
    <property type="entry name" value="ALIPHATIC SULFONATES-BINDING PROTEIN-RELATED"/>
    <property type="match status" value="1"/>
</dbReference>
<proteinExistence type="predicted"/>
<organism evidence="1">
    <name type="scientific">marine sediment metagenome</name>
    <dbReference type="NCBI Taxonomy" id="412755"/>
    <lineage>
        <taxon>unclassified sequences</taxon>
        <taxon>metagenomes</taxon>
        <taxon>ecological metagenomes</taxon>
    </lineage>
</organism>
<dbReference type="AlphaFoldDB" id="A0A0F9D462"/>
<protein>
    <recommendedName>
        <fullName evidence="2">SsuA/THI5-like domain-containing protein</fullName>
    </recommendedName>
</protein>
<reference evidence="1" key="1">
    <citation type="journal article" date="2015" name="Nature">
        <title>Complex archaea that bridge the gap between prokaryotes and eukaryotes.</title>
        <authorList>
            <person name="Spang A."/>
            <person name="Saw J.H."/>
            <person name="Jorgensen S.L."/>
            <person name="Zaremba-Niedzwiedzka K."/>
            <person name="Martijn J."/>
            <person name="Lind A.E."/>
            <person name="van Eijk R."/>
            <person name="Schleper C."/>
            <person name="Guy L."/>
            <person name="Ettema T.J."/>
        </authorList>
    </citation>
    <scope>NUCLEOTIDE SEQUENCE</scope>
</reference>
<dbReference type="PANTHER" id="PTHR30024:SF42">
    <property type="entry name" value="ALIPHATIC SULFONATES-BINDING PROTEIN-RELATED"/>
    <property type="match status" value="1"/>
</dbReference>
<evidence type="ECO:0000313" key="1">
    <source>
        <dbReference type="EMBL" id="KKL56339.1"/>
    </source>
</evidence>
<comment type="caution">
    <text evidence="1">The sequence shown here is derived from an EMBL/GenBank/DDBJ whole genome shotgun (WGS) entry which is preliminary data.</text>
</comment>
<gene>
    <name evidence="1" type="ORF">LCGC14_2246410</name>
</gene>
<dbReference type="Pfam" id="PF13379">
    <property type="entry name" value="NMT1_2"/>
    <property type="match status" value="1"/>
</dbReference>
<evidence type="ECO:0008006" key="2">
    <source>
        <dbReference type="Google" id="ProtNLM"/>
    </source>
</evidence>
<name>A0A0F9D462_9ZZZZ</name>
<dbReference type="EMBL" id="LAZR01030528">
    <property type="protein sequence ID" value="KKL56339.1"/>
    <property type="molecule type" value="Genomic_DNA"/>
</dbReference>
<sequence>MNFITKKELNIGHLSTAYHSNWILMGNDELEKDLDIKVNWVLFGTGPLMVEAFQRGMLDIGYMGLPPALIGIDNGVPIKCVAGGHVEGTIYIGKKSHKSISELNGDMSKVLMQFKGKTIGTPSVGSIHDAILNYYLEKHDLQDKIKVKNYKQAEFIAIDMEKGKLEGGVGTPALAVFARTILDSRIIIPPNCLVANNPSYGIFFHETLINEYSEYVITFLKHHRKASYLLRESQDQAAAIVSKTFTILNNHEQYVKSVLKISPKYCITLSEGYLNSTKGFVNTMHSLGYLKTKLTRKEIYDFKFVEEVHPEEEHYSVT</sequence>
<dbReference type="Gene3D" id="3.40.190.10">
    <property type="entry name" value="Periplasmic binding protein-like II"/>
    <property type="match status" value="2"/>
</dbReference>
<dbReference type="SUPFAM" id="SSF53850">
    <property type="entry name" value="Periplasmic binding protein-like II"/>
    <property type="match status" value="1"/>
</dbReference>
<accession>A0A0F9D462</accession>